<evidence type="ECO:0000256" key="1">
    <source>
        <dbReference type="ARBA" id="ARBA00022649"/>
    </source>
</evidence>
<evidence type="ECO:0000313" key="3">
    <source>
        <dbReference type="Proteomes" id="UP000782312"/>
    </source>
</evidence>
<dbReference type="Gene3D" id="3.30.2310.20">
    <property type="entry name" value="RelE-like"/>
    <property type="match status" value="1"/>
</dbReference>
<dbReference type="EMBL" id="JACPUR010000040">
    <property type="protein sequence ID" value="MBI3129340.1"/>
    <property type="molecule type" value="Genomic_DNA"/>
</dbReference>
<name>A0A932MP36_UNCTE</name>
<evidence type="ECO:0000313" key="2">
    <source>
        <dbReference type="EMBL" id="MBI3129340.1"/>
    </source>
</evidence>
<keyword evidence="1" id="KW-1277">Toxin-antitoxin system</keyword>
<protein>
    <submittedName>
        <fullName evidence="2">Type II toxin-antitoxin system RelE/ParE family toxin</fullName>
    </submittedName>
</protein>
<gene>
    <name evidence="2" type="ORF">HYZ11_17155</name>
</gene>
<dbReference type="Proteomes" id="UP000782312">
    <property type="component" value="Unassembled WGS sequence"/>
</dbReference>
<proteinExistence type="predicted"/>
<accession>A0A932MP36</accession>
<sequence length="100" mass="11446">MKETIFHPEAREEIREARGFYEAHLEGLGLRFLEAVEGAAERISADPEAGSPLAGGFRKRRISAFPCNIICRVRDDRIYFVAAAHHHRRPGYWRGRAARQ</sequence>
<dbReference type="InterPro" id="IPR035093">
    <property type="entry name" value="RelE/ParE_toxin_dom_sf"/>
</dbReference>
<dbReference type="Pfam" id="PF05016">
    <property type="entry name" value="ParE_toxin"/>
    <property type="match status" value="1"/>
</dbReference>
<organism evidence="2 3">
    <name type="scientific">Tectimicrobiota bacterium</name>
    <dbReference type="NCBI Taxonomy" id="2528274"/>
    <lineage>
        <taxon>Bacteria</taxon>
        <taxon>Pseudomonadati</taxon>
        <taxon>Nitrospinota/Tectimicrobiota group</taxon>
        <taxon>Candidatus Tectimicrobiota</taxon>
    </lineage>
</organism>
<reference evidence="2" key="1">
    <citation type="submission" date="2020-07" db="EMBL/GenBank/DDBJ databases">
        <title>Huge and variable diversity of episymbiotic CPR bacteria and DPANN archaea in groundwater ecosystems.</title>
        <authorList>
            <person name="He C.Y."/>
            <person name="Keren R."/>
            <person name="Whittaker M."/>
            <person name="Farag I.F."/>
            <person name="Doudna J."/>
            <person name="Cate J.H.D."/>
            <person name="Banfield J.F."/>
        </authorList>
    </citation>
    <scope>NUCLEOTIDE SEQUENCE</scope>
    <source>
        <strain evidence="2">NC_groundwater_763_Ag_S-0.2um_68_21</strain>
    </source>
</reference>
<comment type="caution">
    <text evidence="2">The sequence shown here is derived from an EMBL/GenBank/DDBJ whole genome shotgun (WGS) entry which is preliminary data.</text>
</comment>
<dbReference type="InterPro" id="IPR007712">
    <property type="entry name" value="RelE/ParE_toxin"/>
</dbReference>
<dbReference type="AlphaFoldDB" id="A0A932MP36"/>